<dbReference type="InterPro" id="IPR022138">
    <property type="entry name" value="DUF3670"/>
</dbReference>
<feature type="domain" description="Helicase C-terminal" evidence="3">
    <location>
        <begin position="856"/>
        <end position="1009"/>
    </location>
</feature>
<dbReference type="Gene3D" id="3.40.50.10810">
    <property type="entry name" value="Tandem AAA-ATPase domain"/>
    <property type="match status" value="1"/>
</dbReference>
<dbReference type="GO" id="GO:0005524">
    <property type="term" value="F:ATP binding"/>
    <property type="evidence" value="ECO:0007669"/>
    <property type="project" value="InterPro"/>
</dbReference>
<dbReference type="CDD" id="cd18793">
    <property type="entry name" value="SF2_C_SNF"/>
    <property type="match status" value="1"/>
</dbReference>
<evidence type="ECO:0000256" key="1">
    <source>
        <dbReference type="ARBA" id="ARBA00022801"/>
    </source>
</evidence>
<dbReference type="EMBL" id="AP035881">
    <property type="protein sequence ID" value="BFP47242.1"/>
    <property type="molecule type" value="Genomic_DNA"/>
</dbReference>
<evidence type="ECO:0000313" key="4">
    <source>
        <dbReference type="EMBL" id="BFP47242.1"/>
    </source>
</evidence>
<dbReference type="SMART" id="SM00487">
    <property type="entry name" value="DEXDc"/>
    <property type="match status" value="1"/>
</dbReference>
<dbReference type="InterPro" id="IPR049730">
    <property type="entry name" value="SNF2/RAD54-like_C"/>
</dbReference>
<dbReference type="Pfam" id="PF12419">
    <property type="entry name" value="DUF3670"/>
    <property type="match status" value="1"/>
</dbReference>
<feature type="domain" description="Helicase ATP-binding" evidence="2">
    <location>
        <begin position="572"/>
        <end position="730"/>
    </location>
</feature>
<dbReference type="Pfam" id="PF00176">
    <property type="entry name" value="SNF2-rel_dom"/>
    <property type="match status" value="1"/>
</dbReference>
<keyword evidence="4" id="KW-0347">Helicase</keyword>
<dbReference type="SMART" id="SM00490">
    <property type="entry name" value="HELICc"/>
    <property type="match status" value="1"/>
</dbReference>
<dbReference type="InterPro" id="IPR000330">
    <property type="entry name" value="SNF2_N"/>
</dbReference>
<keyword evidence="1" id="KW-0378">Hydrolase</keyword>
<dbReference type="FunFam" id="3.40.50.300:FF:000533">
    <property type="entry name" value="Helicase, Snf2 family"/>
    <property type="match status" value="1"/>
</dbReference>
<dbReference type="RefSeq" id="WP_407989617.1">
    <property type="nucleotide sequence ID" value="NZ_AP035881.2"/>
</dbReference>
<dbReference type="PANTHER" id="PTHR10799">
    <property type="entry name" value="SNF2/RAD54 HELICASE FAMILY"/>
    <property type="match status" value="1"/>
</dbReference>
<keyword evidence="4" id="KW-0067">ATP-binding</keyword>
<proteinExistence type="predicted"/>
<dbReference type="Pfam" id="PF00271">
    <property type="entry name" value="Helicase_C"/>
    <property type="match status" value="1"/>
</dbReference>
<accession>A0AB33K416</accession>
<dbReference type="PROSITE" id="PS51192">
    <property type="entry name" value="HELICASE_ATP_BIND_1"/>
    <property type="match status" value="1"/>
</dbReference>
<gene>
    <name evidence="4" type="ORF">KCMC57_36100</name>
</gene>
<name>A0AB33K416_9ACTN</name>
<dbReference type="InterPro" id="IPR027417">
    <property type="entry name" value="P-loop_NTPase"/>
</dbReference>
<keyword evidence="4" id="KW-0547">Nucleotide-binding</keyword>
<dbReference type="GO" id="GO:0016787">
    <property type="term" value="F:hydrolase activity"/>
    <property type="evidence" value="ECO:0007669"/>
    <property type="project" value="UniProtKB-KW"/>
</dbReference>
<evidence type="ECO:0000259" key="3">
    <source>
        <dbReference type="PROSITE" id="PS51194"/>
    </source>
</evidence>
<dbReference type="AlphaFoldDB" id="A0AB33K416"/>
<reference evidence="4" key="1">
    <citation type="submission" date="2024-07" db="EMBL/GenBank/DDBJ databases">
        <title>Complete genome sequences of cellulolytic bacteria, Kitasatospora sp. CMC57 and Streptomyces sp. CMC78, isolated from Japanese agricultural soil.</title>
        <authorList>
            <person name="Hashimoto T."/>
            <person name="Ito M."/>
            <person name="Iwamoto M."/>
            <person name="Fukahori D."/>
            <person name="Shoda T."/>
            <person name="Sakoda M."/>
            <person name="Morohoshi T."/>
            <person name="Mitsuboshi M."/>
            <person name="Nishizawa T."/>
        </authorList>
    </citation>
    <scope>NUCLEOTIDE SEQUENCE</scope>
    <source>
        <strain evidence="4">CMC57</strain>
    </source>
</reference>
<dbReference type="InterPro" id="IPR038718">
    <property type="entry name" value="SNF2-like_sf"/>
</dbReference>
<sequence length="1030" mass="110647">MYALHALWRADGRLALWAEDARAYTAARLHRPATASVPATAHPFAAPAAEVARLLAALGPGPGWLAEQAPERWSTLRLPSLGGAPTPSPQLPIGATGQGVSLTAWRVPVLLFPPTEAAQLLGELFDPYWSGASLELPGAAGSVELAYGASLRWLTAVHDLAWRLAGRGRALPVVRERDGGPYAHWQPAPERADRREADALVRGCPPAVLAAGAAGPAELVADLLDRFVDQEIRTALDGTQVPAANGTSAAWWAALHRADGRFDAAADELASLREQLAVWLAGLPPADSPVRLCFRLSEPLGPSHDDAEGRPSDDDWRLDFLVQAVEQPSLLIPAAELWDGGPAFAALARQLADPVESYLAELDRAALRRPELRPGSSGRRPTGLRLDRAGALDFLREAAPALAEAGFGVLLPAWWQRRPALGLALTAARTAPPGTVERAAQVDRDAVVDFRWQAAIGDVRLTQQELTDLGAAQQGLVRLRGRWVEVDAGQIAAALDFLARHGTGSLPTAELLRLALDPTATAGGLPVTEVTATGPLGELLAGRTQDTAVPVLPPDFGATLRPYQERGLAWLHGLARLGLGGVLADDMGLGKTVQTLALLAAEQHAGTMTGPTLLVCPMSLVGNWQREAARFAPMLRVHVHHGSERGPAIPDADLVITTYGVLQRDIRTLAGIRWRRVVADEAQYVKNFATAQSRALRSLPVTVHRIALTGTPVENRLAELHAILDFANPGLFGSTESFRERFAVPVEQHGSADVGSKLRRLSGPFVLRRLKTDPSIAAELPAKQEITVWCNLTAEQAGLYQAVVADVLHRVQGIRGVERKGTVLAAIGKLKQVCNHPAQLLHDRSPLGDRSGKVARLEELLAEALAEGDRVLVFTQYAEFGRLLQPHLAERLGEEVLYLHGGVPKHRREELVARFQAPGGPRVFLLSLRAGGTGLNLTAANQVVHLDRWWNPAVEDQATDRAFRIGQRRDVQVRRLVCVGTVEERIAELIEAKRVLAESAVSTEEQWLSGLDPGTLRELVTLSADAIGAA</sequence>
<dbReference type="SUPFAM" id="SSF52540">
    <property type="entry name" value="P-loop containing nucleoside triphosphate hydrolases"/>
    <property type="match status" value="2"/>
</dbReference>
<evidence type="ECO:0000259" key="2">
    <source>
        <dbReference type="PROSITE" id="PS51192"/>
    </source>
</evidence>
<dbReference type="InterPro" id="IPR014001">
    <property type="entry name" value="Helicase_ATP-bd"/>
</dbReference>
<dbReference type="PROSITE" id="PS51194">
    <property type="entry name" value="HELICASE_CTER"/>
    <property type="match status" value="1"/>
</dbReference>
<dbReference type="Gene3D" id="3.40.50.300">
    <property type="entry name" value="P-loop containing nucleotide triphosphate hydrolases"/>
    <property type="match status" value="1"/>
</dbReference>
<dbReference type="GO" id="GO:0004386">
    <property type="term" value="F:helicase activity"/>
    <property type="evidence" value="ECO:0007669"/>
    <property type="project" value="UniProtKB-KW"/>
</dbReference>
<dbReference type="CDD" id="cd18012">
    <property type="entry name" value="DEXQc_arch_SWI2_SNF2"/>
    <property type="match status" value="1"/>
</dbReference>
<protein>
    <submittedName>
        <fullName evidence="4">DEAD/DEAH box helicase</fullName>
    </submittedName>
</protein>
<dbReference type="InterPro" id="IPR001650">
    <property type="entry name" value="Helicase_C-like"/>
</dbReference>
<organism evidence="4">
    <name type="scientific">Kitasatospora sp. CMC57</name>
    <dbReference type="NCBI Taxonomy" id="3231513"/>
    <lineage>
        <taxon>Bacteria</taxon>
        <taxon>Bacillati</taxon>
        <taxon>Actinomycetota</taxon>
        <taxon>Actinomycetes</taxon>
        <taxon>Kitasatosporales</taxon>
        <taxon>Streptomycetaceae</taxon>
        <taxon>Kitasatospora</taxon>
    </lineage>
</organism>